<dbReference type="InterPro" id="IPR025528">
    <property type="entry name" value="BrnA_antitoxin"/>
</dbReference>
<sequence>MNKKSTTAKHSLSEIVSMRDPQEDQAYLDAPEAESLGESFWNNARVVMPGGKTSVHLRLDTDVVEWFKAHGKGHLTRMNAVLRAYVEAHKHNR</sequence>
<dbReference type="Pfam" id="PF14384">
    <property type="entry name" value="BrnA_antitoxin"/>
    <property type="match status" value="1"/>
</dbReference>
<reference evidence="3" key="1">
    <citation type="submission" date="2017-11" db="EMBL/GenBank/DDBJ databases">
        <authorList>
            <person name="Kuznetsova I."/>
            <person name="Sazanova A."/>
            <person name="Chirak E."/>
            <person name="Safronova V."/>
            <person name="Willems A."/>
        </authorList>
    </citation>
    <scope>NUCLEOTIDE SEQUENCE [LARGE SCALE GENOMIC DNA]</scope>
    <source>
        <strain evidence="3">CCBAU 03422</strain>
    </source>
</reference>
<comment type="caution">
    <text evidence="2">The sequence shown here is derived from an EMBL/GenBank/DDBJ whole genome shotgun (WGS) entry which is preliminary data.</text>
</comment>
<name>A0A2P7BAM0_9HYPH</name>
<evidence type="ECO:0008006" key="4">
    <source>
        <dbReference type="Google" id="ProtNLM"/>
    </source>
</evidence>
<keyword evidence="3" id="KW-1185">Reference proteome</keyword>
<evidence type="ECO:0000313" key="3">
    <source>
        <dbReference type="Proteomes" id="UP000241764"/>
    </source>
</evidence>
<dbReference type="EMBL" id="PGGM01000006">
    <property type="protein sequence ID" value="PSH63491.1"/>
    <property type="molecule type" value="Genomic_DNA"/>
</dbReference>
<dbReference type="AlphaFoldDB" id="A0A2P7BAM0"/>
<gene>
    <name evidence="2" type="ORF">CU103_14565</name>
</gene>
<feature type="region of interest" description="Disordered" evidence="1">
    <location>
        <begin position="1"/>
        <end position="23"/>
    </location>
</feature>
<accession>A0A2P7BAM0</accession>
<evidence type="ECO:0000313" key="2">
    <source>
        <dbReference type="EMBL" id="PSH63491.1"/>
    </source>
</evidence>
<proteinExistence type="predicted"/>
<dbReference type="Proteomes" id="UP000241764">
    <property type="component" value="Unassembled WGS sequence"/>
</dbReference>
<dbReference type="RefSeq" id="WP_106664702.1">
    <property type="nucleotide sequence ID" value="NZ_PGGM01000006.1"/>
</dbReference>
<organism evidence="2 3">
    <name type="scientific">Phyllobacterium sophorae</name>
    <dbReference type="NCBI Taxonomy" id="1520277"/>
    <lineage>
        <taxon>Bacteria</taxon>
        <taxon>Pseudomonadati</taxon>
        <taxon>Pseudomonadota</taxon>
        <taxon>Alphaproteobacteria</taxon>
        <taxon>Hyphomicrobiales</taxon>
        <taxon>Phyllobacteriaceae</taxon>
        <taxon>Phyllobacterium</taxon>
    </lineage>
</organism>
<evidence type="ECO:0000256" key="1">
    <source>
        <dbReference type="SAM" id="MobiDB-lite"/>
    </source>
</evidence>
<dbReference type="OrthoDB" id="361944at2"/>
<protein>
    <recommendedName>
        <fullName evidence="4">3-oxoacyl-ACP synthase</fullName>
    </recommendedName>
</protein>